<dbReference type="InterPro" id="IPR003961">
    <property type="entry name" value="FN3_dom"/>
</dbReference>
<feature type="domain" description="Fibronectin type-III" evidence="5">
    <location>
        <begin position="942"/>
        <end position="1045"/>
    </location>
</feature>
<evidence type="ECO:0000259" key="4">
    <source>
        <dbReference type="PROSITE" id="PS50835"/>
    </source>
</evidence>
<dbReference type="PANTHER" id="PTHR13817:SF155">
    <property type="entry name" value="IG-LIKE AND FIBRONECTIN TYPE-III DOMAIN-CONTAINING PROTEIN C25G4.10"/>
    <property type="match status" value="1"/>
</dbReference>
<keyword evidence="3" id="KW-1133">Transmembrane helix</keyword>
<dbReference type="InterPro" id="IPR003599">
    <property type="entry name" value="Ig_sub"/>
</dbReference>
<keyword evidence="3" id="KW-0472">Membrane</keyword>
<evidence type="ECO:0000259" key="5">
    <source>
        <dbReference type="PROSITE" id="PS50853"/>
    </source>
</evidence>
<dbReference type="InterPro" id="IPR013783">
    <property type="entry name" value="Ig-like_fold"/>
</dbReference>
<keyword evidence="6" id="KW-1185">Reference proteome</keyword>
<dbReference type="OMA" id="CCAAQNV"/>
<keyword evidence="1" id="KW-0677">Repeat</keyword>
<dbReference type="PROSITE" id="PS50835">
    <property type="entry name" value="IG_LIKE"/>
    <property type="match status" value="2"/>
</dbReference>
<dbReference type="PANTHER" id="PTHR13817">
    <property type="entry name" value="TITIN"/>
    <property type="match status" value="1"/>
</dbReference>
<feature type="domain" description="Fibronectin type-III" evidence="5">
    <location>
        <begin position="1060"/>
        <end position="1157"/>
    </location>
</feature>
<sequence length="1688" mass="192026">MIDNSNNNAMMALTDSSSHQIDDNHNDHYNHQIRFNHHHRRQQFGSVDDDDDDDGKNTSNPIQTRKRHQIIDDYDDNSRLMDENKSSSSSSSLSTSFSTTTSSLLSIDRLSSINTSQYYNKNHHSNNNDSSHYYCCQRLHCSSSSSPLSSLSSSSSSLYSMTNITKPTIIVLAIFCLISSPLSLSSSSSSSLLSVAQAQRQNLPDLSETPTSPIRVNVGDDIDIDCVIKNRNNLTVLWKYLNGTSELLLAANQVIVSDDKRLSVIHQEKQERWILQIRFARVQDTGVYKCEVNSIPKVHETRMVMVSVRKTYMDTIRNLDHYNNHTDSTSSSIQSPPSTRGSYVPDEYRPSTTPALPPGSIAYNSSSSFVDRSFYECCQTEGVPILCRPLCSLQAMISDQTKPFMYTLCYNYMAHIFRCISDGRNHLPCCQRQQVPQLCQPSCSGRYSLEKALDHAICHEHSKTILFCIADGLQVLPEQPQEIQVETINSTFILLKWTNRDNSLAQQYKIIYRELHSFDENWSKINHTIIIDEPEQTIIVQATETEASIGPLKRSTMYEIRMIALNNYGESLPTNDLRVVTHSLDIKKSESIKPIENDNESNDNNNNNGTDAPSLRRCCSQQGVRNEACLKQLCEPFIIEPVDVEESIMCMKYMNTSYRCIEEIRDNTDYEQCCEEEGVNGFCKHFCSGQTSLMYDFQSQFQCLPYMSSLISCVLERKGFVTTEPQSVSVSSVHNDWALIRWKPPKKRVETIIKYQVHYRELSEDADDFYFVETADKSPFLIDKLRPSTRYEVFVTAVNKHGVSRGSSRVLFNTTSPEIDPIADQLDQTDTSLGYNETLCCEKAAVQNTCLPLCNYHLKMRDLFKLSLFCAEPKTARTILRCLAGGRDHRPCCERRGIDSDCFDLCNGMITFTSRDVAAKCSKYDGKIFQCMAEGADTLPGMPQELHASNVTSTSISVAWNKSLDELPVNDQVTYQIRYSPLSPNQTIPPHPFDDKYSTKLNVTNTRFTLTNLKPNTTYSIYVVSANQYGQSAPSQVLVVRTNPVDVPISTNVTHATIGPPHGLELIRKSITALVFRWSEPHYSSPDVTYSYDIFFQKVKNLNAGNLTWIVLHSNTNIIVIQNLTRNTQYAISVRARSSNGQVSPLSETLLAWTDPSLPLEISQPFVHPFPIIEGSMVTIRCESIGYPIPNMTVFINGLKVKTEKTRIIHHSIDYVERNLSAIACQAVNEESRHPVQSFREVNVHFAPTITLYKESKIVPRYSMAVLECEFSGYPKPKIRFLKDNLLISRFNNSRIFPHLKKTKTWVGTFVIANVDKENQGNYDCIARNDYGEEKKTLKLLVDDQEHVAKNYTECCEKKNIPSECMFVCHKKEINLFDVYKNQKCLEHLNKYIYCAADGSDHRRCCMFREVATECLHWCAGYKIQKMDYCLVSSARDIMSCFREGNRFLPSPPKNVHVHSIYSNNHVLIEWEDSEKNRDSTHWYWVYWKKVGTNEMDRDRVEKNFFELTSLEPDSTYEFVIKTNNYHGTSIPSEPLVINLSRLQAEYLTSDSQILTNVMFTLLFFLLIIAAIALVYYGSSKEHFLSKFRSSNSSSLFGGVRRTTNNGSNIGVSFENHAYNLEDTIQMQEATGTNRPPTQNGNHNNNHHQSNNNGTNNIVEPVNLFGSSDQNNNPSNNNGQPRVQIRLN</sequence>
<feature type="compositionally biased region" description="Low complexity" evidence="2">
    <location>
        <begin position="1638"/>
        <end position="1657"/>
    </location>
</feature>
<feature type="compositionally biased region" description="Low complexity" evidence="2">
    <location>
        <begin position="1666"/>
        <end position="1681"/>
    </location>
</feature>
<accession>A0A6P6XTY2</accession>
<reference evidence="7" key="1">
    <citation type="submission" date="2025-08" db="UniProtKB">
        <authorList>
            <consortium name="RefSeq"/>
        </authorList>
    </citation>
    <scope>IDENTIFICATION</scope>
    <source>
        <strain evidence="7">Airmid</strain>
    </source>
</reference>
<organism evidence="6 7">
    <name type="scientific">Dermatophagoides pteronyssinus</name>
    <name type="common">European house dust mite</name>
    <dbReference type="NCBI Taxonomy" id="6956"/>
    <lineage>
        <taxon>Eukaryota</taxon>
        <taxon>Metazoa</taxon>
        <taxon>Ecdysozoa</taxon>
        <taxon>Arthropoda</taxon>
        <taxon>Chelicerata</taxon>
        <taxon>Arachnida</taxon>
        <taxon>Acari</taxon>
        <taxon>Acariformes</taxon>
        <taxon>Sarcoptiformes</taxon>
        <taxon>Astigmata</taxon>
        <taxon>Psoroptidia</taxon>
        <taxon>Analgoidea</taxon>
        <taxon>Pyroglyphidae</taxon>
        <taxon>Dermatophagoidinae</taxon>
        <taxon>Dermatophagoides</taxon>
    </lineage>
</organism>
<dbReference type="InterPro" id="IPR002602">
    <property type="entry name" value="DB"/>
</dbReference>
<proteinExistence type="predicted"/>
<dbReference type="KEGG" id="dpte:113791229"/>
<dbReference type="RefSeq" id="XP_027196775.1">
    <property type="nucleotide sequence ID" value="XM_027340974.1"/>
</dbReference>
<dbReference type="FunCoup" id="A0A6P6XTY2">
    <property type="interactions" value="53"/>
</dbReference>
<feature type="domain" description="Fibronectin type-III" evidence="5">
    <location>
        <begin position="479"/>
        <end position="584"/>
    </location>
</feature>
<dbReference type="InterPro" id="IPR007110">
    <property type="entry name" value="Ig-like_dom"/>
</dbReference>
<feature type="region of interest" description="Disordered" evidence="2">
    <location>
        <begin position="591"/>
        <end position="610"/>
    </location>
</feature>
<dbReference type="Pfam" id="PF00041">
    <property type="entry name" value="fn3"/>
    <property type="match status" value="5"/>
</dbReference>
<name>A0A6P6XTY2_DERPT</name>
<feature type="domain" description="Ig-like" evidence="4">
    <location>
        <begin position="204"/>
        <end position="307"/>
    </location>
</feature>
<dbReference type="CDD" id="cd00096">
    <property type="entry name" value="Ig"/>
    <property type="match status" value="1"/>
</dbReference>
<dbReference type="SMART" id="SM00409">
    <property type="entry name" value="IG"/>
    <property type="match status" value="2"/>
</dbReference>
<feature type="region of interest" description="Disordered" evidence="2">
    <location>
        <begin position="1631"/>
        <end position="1688"/>
    </location>
</feature>
<feature type="region of interest" description="Disordered" evidence="2">
    <location>
        <begin position="43"/>
        <end position="97"/>
    </location>
</feature>
<keyword evidence="3" id="KW-0812">Transmembrane</keyword>
<feature type="domain" description="Ig-like" evidence="4">
    <location>
        <begin position="1248"/>
        <end position="1339"/>
    </location>
</feature>
<protein>
    <submittedName>
        <fullName evidence="7">Ig-like and fibronectin type-III domain-containing protein 1</fullName>
    </submittedName>
</protein>
<dbReference type="Gene3D" id="2.60.40.10">
    <property type="entry name" value="Immunoglobulins"/>
    <property type="match status" value="7"/>
</dbReference>
<dbReference type="SUPFAM" id="SSF48726">
    <property type="entry name" value="Immunoglobulin"/>
    <property type="match status" value="2"/>
</dbReference>
<feature type="compositionally biased region" description="Low complexity" evidence="2">
    <location>
        <begin position="86"/>
        <end position="97"/>
    </location>
</feature>
<evidence type="ECO:0000313" key="7">
    <source>
        <dbReference type="RefSeq" id="XP_027196775.1"/>
    </source>
</evidence>
<dbReference type="Proteomes" id="UP000515146">
    <property type="component" value="Unplaced"/>
</dbReference>
<dbReference type="InParanoid" id="A0A6P6XTY2"/>
<dbReference type="InterPro" id="IPR036179">
    <property type="entry name" value="Ig-like_dom_sf"/>
</dbReference>
<dbReference type="InterPro" id="IPR050964">
    <property type="entry name" value="Striated_Muscle_Regulatory"/>
</dbReference>
<gene>
    <name evidence="7" type="primary">LOC113791229</name>
</gene>
<feature type="domain" description="Fibronectin type-III" evidence="5">
    <location>
        <begin position="1452"/>
        <end position="1543"/>
    </location>
</feature>
<evidence type="ECO:0000256" key="3">
    <source>
        <dbReference type="SAM" id="Phobius"/>
    </source>
</evidence>
<feature type="compositionally biased region" description="Basic and acidic residues" evidence="2">
    <location>
        <begin position="76"/>
        <end position="85"/>
    </location>
</feature>
<dbReference type="SMART" id="SM00060">
    <property type="entry name" value="FN3"/>
    <property type="match status" value="5"/>
</dbReference>
<dbReference type="PROSITE" id="PS50853">
    <property type="entry name" value="FN3"/>
    <property type="match status" value="5"/>
</dbReference>
<dbReference type="SMART" id="SM00408">
    <property type="entry name" value="IGc2"/>
    <property type="match status" value="2"/>
</dbReference>
<dbReference type="InterPro" id="IPR003598">
    <property type="entry name" value="Ig_sub2"/>
</dbReference>
<dbReference type="Pfam" id="PF13927">
    <property type="entry name" value="Ig_3"/>
    <property type="match status" value="1"/>
</dbReference>
<dbReference type="OrthoDB" id="5843172at2759"/>
<evidence type="ECO:0000313" key="6">
    <source>
        <dbReference type="Proteomes" id="UP000515146"/>
    </source>
</evidence>
<evidence type="ECO:0000256" key="1">
    <source>
        <dbReference type="ARBA" id="ARBA00022737"/>
    </source>
</evidence>
<dbReference type="InterPro" id="IPR013106">
    <property type="entry name" value="Ig_V-set"/>
</dbReference>
<dbReference type="InterPro" id="IPR036116">
    <property type="entry name" value="FN3_sf"/>
</dbReference>
<feature type="compositionally biased region" description="Low complexity" evidence="2">
    <location>
        <begin position="328"/>
        <end position="342"/>
    </location>
</feature>
<dbReference type="Pfam" id="PF07686">
    <property type="entry name" value="V-set"/>
    <property type="match status" value="1"/>
</dbReference>
<dbReference type="Pfam" id="PF01682">
    <property type="entry name" value="DB"/>
    <property type="match status" value="4"/>
</dbReference>
<evidence type="ECO:0000256" key="2">
    <source>
        <dbReference type="SAM" id="MobiDB-lite"/>
    </source>
</evidence>
<feature type="region of interest" description="Disordered" evidence="2">
    <location>
        <begin position="323"/>
        <end position="357"/>
    </location>
</feature>
<feature type="transmembrane region" description="Helical" evidence="3">
    <location>
        <begin position="1558"/>
        <end position="1579"/>
    </location>
</feature>
<dbReference type="SUPFAM" id="SSF49265">
    <property type="entry name" value="Fibronectin type III"/>
    <property type="match status" value="3"/>
</dbReference>
<feature type="domain" description="Fibronectin type-III" evidence="5">
    <location>
        <begin position="724"/>
        <end position="818"/>
    </location>
</feature>
<dbReference type="CDD" id="cd00063">
    <property type="entry name" value="FN3"/>
    <property type="match status" value="5"/>
</dbReference>